<sequence>MILKQLIDYATNINTIFLSSRASQNLRKLYKVKRGIVIPIKTCKKNGYHFNQSKKKKINQVMVEKTYFYITEK</sequence>
<protein>
    <submittedName>
        <fullName evidence="1">Uncharacterized protein</fullName>
    </submittedName>
</protein>
<evidence type="ECO:0000313" key="1">
    <source>
        <dbReference type="EMBL" id="GAA3512609.1"/>
    </source>
</evidence>
<name>A0ABP6UPJ3_9FLAO</name>
<organism evidence="1 2">
    <name type="scientific">Aquimarina addita</name>
    <dbReference type="NCBI Taxonomy" id="870485"/>
    <lineage>
        <taxon>Bacteria</taxon>
        <taxon>Pseudomonadati</taxon>
        <taxon>Bacteroidota</taxon>
        <taxon>Flavobacteriia</taxon>
        <taxon>Flavobacteriales</taxon>
        <taxon>Flavobacteriaceae</taxon>
        <taxon>Aquimarina</taxon>
    </lineage>
</organism>
<gene>
    <name evidence="1" type="ORF">GCM10022393_28010</name>
</gene>
<keyword evidence="2" id="KW-1185">Reference proteome</keyword>
<accession>A0ABP6UPJ3</accession>
<dbReference type="Proteomes" id="UP001500459">
    <property type="component" value="Unassembled WGS sequence"/>
</dbReference>
<evidence type="ECO:0000313" key="2">
    <source>
        <dbReference type="Proteomes" id="UP001500459"/>
    </source>
</evidence>
<reference evidence="2" key="1">
    <citation type="journal article" date="2019" name="Int. J. Syst. Evol. Microbiol.">
        <title>The Global Catalogue of Microorganisms (GCM) 10K type strain sequencing project: providing services to taxonomists for standard genome sequencing and annotation.</title>
        <authorList>
            <consortium name="The Broad Institute Genomics Platform"/>
            <consortium name="The Broad Institute Genome Sequencing Center for Infectious Disease"/>
            <person name="Wu L."/>
            <person name="Ma J."/>
        </authorList>
    </citation>
    <scope>NUCLEOTIDE SEQUENCE [LARGE SCALE GENOMIC DNA]</scope>
    <source>
        <strain evidence="2">JCM 17106</strain>
    </source>
</reference>
<comment type="caution">
    <text evidence="1">The sequence shown here is derived from an EMBL/GenBank/DDBJ whole genome shotgun (WGS) entry which is preliminary data.</text>
</comment>
<proteinExistence type="predicted"/>
<dbReference type="EMBL" id="BAABCW010000011">
    <property type="protein sequence ID" value="GAA3512609.1"/>
    <property type="molecule type" value="Genomic_DNA"/>
</dbReference>